<dbReference type="AlphaFoldDB" id="A0A0D7AXD6"/>
<proteinExistence type="predicted"/>
<feature type="compositionally biased region" description="Basic residues" evidence="1">
    <location>
        <begin position="181"/>
        <end position="190"/>
    </location>
</feature>
<dbReference type="EMBL" id="KN880760">
    <property type="protein sequence ID" value="KIY62655.1"/>
    <property type="molecule type" value="Genomic_DNA"/>
</dbReference>
<gene>
    <name evidence="2" type="ORF">CYLTODRAFT_426741</name>
</gene>
<evidence type="ECO:0000256" key="1">
    <source>
        <dbReference type="SAM" id="MobiDB-lite"/>
    </source>
</evidence>
<name>A0A0D7AXD6_9AGAR</name>
<accession>A0A0D7AXD6</accession>
<evidence type="ECO:0000313" key="3">
    <source>
        <dbReference type="Proteomes" id="UP000054007"/>
    </source>
</evidence>
<reference evidence="2 3" key="1">
    <citation type="journal article" date="2015" name="Fungal Genet. Biol.">
        <title>Evolution of novel wood decay mechanisms in Agaricales revealed by the genome sequences of Fistulina hepatica and Cylindrobasidium torrendii.</title>
        <authorList>
            <person name="Floudas D."/>
            <person name="Held B.W."/>
            <person name="Riley R."/>
            <person name="Nagy L.G."/>
            <person name="Koehler G."/>
            <person name="Ransdell A.S."/>
            <person name="Younus H."/>
            <person name="Chow J."/>
            <person name="Chiniquy J."/>
            <person name="Lipzen A."/>
            <person name="Tritt A."/>
            <person name="Sun H."/>
            <person name="Haridas S."/>
            <person name="LaButti K."/>
            <person name="Ohm R.A."/>
            <person name="Kues U."/>
            <person name="Blanchette R.A."/>
            <person name="Grigoriev I.V."/>
            <person name="Minto R.E."/>
            <person name="Hibbett D.S."/>
        </authorList>
    </citation>
    <scope>NUCLEOTIDE SEQUENCE [LARGE SCALE GENOMIC DNA]</scope>
    <source>
        <strain evidence="2 3">FP15055 ss-10</strain>
    </source>
</reference>
<organism evidence="2 3">
    <name type="scientific">Cylindrobasidium torrendii FP15055 ss-10</name>
    <dbReference type="NCBI Taxonomy" id="1314674"/>
    <lineage>
        <taxon>Eukaryota</taxon>
        <taxon>Fungi</taxon>
        <taxon>Dikarya</taxon>
        <taxon>Basidiomycota</taxon>
        <taxon>Agaricomycotina</taxon>
        <taxon>Agaricomycetes</taxon>
        <taxon>Agaricomycetidae</taxon>
        <taxon>Agaricales</taxon>
        <taxon>Marasmiineae</taxon>
        <taxon>Physalacriaceae</taxon>
        <taxon>Cylindrobasidium</taxon>
    </lineage>
</organism>
<dbReference type="OrthoDB" id="2892218at2759"/>
<keyword evidence="3" id="KW-1185">Reference proteome</keyword>
<feature type="region of interest" description="Disordered" evidence="1">
    <location>
        <begin position="138"/>
        <end position="211"/>
    </location>
</feature>
<sequence>MSLQPSMWRALDVGYISLVPPDHVLRQMIATYEYNDERDYHQRRRLDEASPLALIEYTAHTSGMKIGAPIFTRNPRTGLVATHLSPYTDLPEFYVTSAHPSLMAVKAISCMVMGRTETTYPLIHRLFELSDYIDPVFAPPPRKLSRRSTTPPVAEAPSRKRKAVDNPAQPTKRQNVAPRLRTTRAKCTRRSTKDTVSSKMECAPAASSQRTYYPRSAKAVKAMSSKLHRRAG</sequence>
<dbReference type="Proteomes" id="UP000054007">
    <property type="component" value="Unassembled WGS sequence"/>
</dbReference>
<evidence type="ECO:0000313" key="2">
    <source>
        <dbReference type="EMBL" id="KIY62655.1"/>
    </source>
</evidence>
<protein>
    <submittedName>
        <fullName evidence="2">Uncharacterized protein</fullName>
    </submittedName>
</protein>